<dbReference type="STRING" id="85968.GCA_900073015_02084"/>
<dbReference type="Proteomes" id="UP000230551">
    <property type="component" value="Unassembled WGS sequence"/>
</dbReference>
<protein>
    <submittedName>
        <fullName evidence="1">Antitoxin</fullName>
    </submittedName>
</protein>
<name>A0A2G5P8R7_9MYCO</name>
<comment type="caution">
    <text evidence="1">The sequence shown here is derived from an EMBL/GenBank/DDBJ whole genome shotgun (WGS) entry which is preliminary data.</text>
</comment>
<sequence length="76" mass="8435">MKLSVSLSDDDVAVLDAYVKKSQLPSRSAGLQRAVQMLRHPNLEDDYEQAWSEWAGDDASEDWDRAVGDGVTDAPR</sequence>
<dbReference type="RefSeq" id="WP_090588993.1">
    <property type="nucleotide sequence ID" value="NZ_CP104302.1"/>
</dbReference>
<dbReference type="OrthoDB" id="3692970at2"/>
<keyword evidence="2" id="KW-1185">Reference proteome</keyword>
<evidence type="ECO:0000313" key="1">
    <source>
        <dbReference type="EMBL" id="PIB74742.1"/>
    </source>
</evidence>
<accession>A0A2G5P8R7</accession>
<gene>
    <name evidence="1" type="ORF">CQY22_011455</name>
</gene>
<dbReference type="EMBL" id="PDCN02000014">
    <property type="protein sequence ID" value="PIB74742.1"/>
    <property type="molecule type" value="Genomic_DNA"/>
</dbReference>
<reference evidence="1 2" key="1">
    <citation type="journal article" date="2017" name="Infect. Genet. Evol.">
        <title>The new phylogeny of the genus Mycobacterium: The old and the news.</title>
        <authorList>
            <person name="Tortoli E."/>
            <person name="Fedrizzi T."/>
            <person name="Meehan C.J."/>
            <person name="Trovato A."/>
            <person name="Grottola A."/>
            <person name="Giacobazzi E."/>
            <person name="Serpini G.F."/>
            <person name="Tagliazucchi S."/>
            <person name="Fabio A."/>
            <person name="Bettua C."/>
            <person name="Bertorelli R."/>
            <person name="Frascaro F."/>
            <person name="De Sanctis V."/>
            <person name="Pecorari M."/>
            <person name="Jousson O."/>
            <person name="Segata N."/>
            <person name="Cirillo D.M."/>
        </authorList>
    </citation>
    <scope>NUCLEOTIDE SEQUENCE [LARGE SCALE GENOMIC DNA]</scope>
    <source>
        <strain evidence="1 2">CIP1034565</strain>
    </source>
</reference>
<proteinExistence type="predicted"/>
<dbReference type="AlphaFoldDB" id="A0A2G5P8R7"/>
<organism evidence="1 2">
    <name type="scientific">Mycolicibacterium brumae</name>
    <dbReference type="NCBI Taxonomy" id="85968"/>
    <lineage>
        <taxon>Bacteria</taxon>
        <taxon>Bacillati</taxon>
        <taxon>Actinomycetota</taxon>
        <taxon>Actinomycetes</taxon>
        <taxon>Mycobacteriales</taxon>
        <taxon>Mycobacteriaceae</taxon>
        <taxon>Mycolicibacterium</taxon>
    </lineage>
</organism>
<evidence type="ECO:0000313" key="2">
    <source>
        <dbReference type="Proteomes" id="UP000230551"/>
    </source>
</evidence>